<feature type="non-terminal residue" evidence="1">
    <location>
        <position position="175"/>
    </location>
</feature>
<dbReference type="Proteomes" id="UP000030012">
    <property type="component" value="Unassembled WGS sequence"/>
</dbReference>
<dbReference type="AlphaFoldDB" id="A0A0A0I3A3"/>
<dbReference type="RefSeq" id="WP_039256030.1">
    <property type="nucleotide sequence ID" value="NZ_JENJ01000058.1"/>
</dbReference>
<comment type="caution">
    <text evidence="1">The sequence shown here is derived from an EMBL/GenBank/DDBJ whole genome shotgun (WGS) entry which is preliminary data.</text>
</comment>
<evidence type="ECO:0000313" key="1">
    <source>
        <dbReference type="EMBL" id="KGM94796.1"/>
    </source>
</evidence>
<evidence type="ECO:0000313" key="2">
    <source>
        <dbReference type="Proteomes" id="UP000030012"/>
    </source>
</evidence>
<sequence>MELAYLYLNIKKSEYSLLNGEYNFSNKYVIKHTEKDGIDEIFIEENKNFIENFYGNNITGLTSIIGKNGTGKTRLLKTIKDEIIDNGLMWNSALYSGDVDTVKEENTKIILAIIKNDNIIIYYDHYKIKNIKLNTNLKNVCKKSYRGKLPNYKNIYLKELEDYPCIYYSNVMDFN</sequence>
<gene>
    <name evidence="1" type="ORF">Z968_10870</name>
</gene>
<reference evidence="1 2" key="1">
    <citation type="submission" date="2014-01" db="EMBL/GenBank/DDBJ databases">
        <title>Plasmidome dynamics in the species complex Clostridium novyi sensu lato converts strains of independent lineages into distinctly different pathogens.</title>
        <authorList>
            <person name="Skarin H."/>
            <person name="Segerman B."/>
        </authorList>
    </citation>
    <scope>NUCLEOTIDE SEQUENCE [LARGE SCALE GENOMIC DNA]</scope>
    <source>
        <strain evidence="1 2">4552</strain>
    </source>
</reference>
<dbReference type="EMBL" id="JENJ01000058">
    <property type="protein sequence ID" value="KGM94796.1"/>
    <property type="molecule type" value="Genomic_DNA"/>
</dbReference>
<accession>A0A0A0I3A3</accession>
<organism evidence="1 2">
    <name type="scientific">Clostridium novyi A str. 4552</name>
    <dbReference type="NCBI Taxonomy" id="1444289"/>
    <lineage>
        <taxon>Bacteria</taxon>
        <taxon>Bacillati</taxon>
        <taxon>Bacillota</taxon>
        <taxon>Clostridia</taxon>
        <taxon>Eubacteriales</taxon>
        <taxon>Clostridiaceae</taxon>
        <taxon>Clostridium</taxon>
    </lineage>
</organism>
<protein>
    <submittedName>
        <fullName evidence="1">Uncharacterized protein</fullName>
    </submittedName>
</protein>
<proteinExistence type="predicted"/>
<name>A0A0A0I3A3_CLONO</name>